<dbReference type="Proteomes" id="UP000003824">
    <property type="component" value="Unassembled WGS sequence"/>
</dbReference>
<sequence length="67" mass="7561">MDSRNEARLLLRVERGAPDDDELAAVTVALLSALAARDEADATEDRELASWQRPERTVAYRVPHSWK</sequence>
<evidence type="ECO:0000313" key="1">
    <source>
        <dbReference type="EMBL" id="EFE72610.2"/>
    </source>
</evidence>
<evidence type="ECO:0000313" key="2">
    <source>
        <dbReference type="Proteomes" id="UP000003824"/>
    </source>
</evidence>
<proteinExistence type="predicted"/>
<dbReference type="GO" id="GO:0003989">
    <property type="term" value="F:acetyl-CoA carboxylase activity"/>
    <property type="evidence" value="ECO:0007669"/>
    <property type="project" value="InterPro"/>
</dbReference>
<dbReference type="Pfam" id="PF13822">
    <property type="entry name" value="ACC_epsilon"/>
    <property type="match status" value="1"/>
</dbReference>
<organism evidence="1 2">
    <name type="scientific">Streptomyces viridosporus (strain ATCC 14672 / DSM 40746 / JCM 4963 / KCTC 9882 / NRRL B-12104 / FH 1290)</name>
    <name type="common">Streptomyces ghanaensis</name>
    <dbReference type="NCBI Taxonomy" id="566461"/>
    <lineage>
        <taxon>Bacteria</taxon>
        <taxon>Bacillati</taxon>
        <taxon>Actinomycetota</taxon>
        <taxon>Actinomycetes</taxon>
        <taxon>Kitasatosporales</taxon>
        <taxon>Streptomycetaceae</taxon>
        <taxon>Streptomyces</taxon>
    </lineage>
</organism>
<dbReference type="InterPro" id="IPR032716">
    <property type="entry name" value="ACC_epsilon"/>
</dbReference>
<name>D6AAS5_STRV1</name>
<protein>
    <submittedName>
        <fullName evidence="1">Predicted protein</fullName>
    </submittedName>
</protein>
<accession>D6AAS5</accession>
<dbReference type="EMBL" id="DS999642">
    <property type="protein sequence ID" value="EFE72610.2"/>
    <property type="molecule type" value="Genomic_DNA"/>
</dbReference>
<reference evidence="2" key="1">
    <citation type="submission" date="2008-12" db="EMBL/GenBank/DDBJ databases">
        <title>Annotation of Streptomyces ghanaensis ATCC 14672.</title>
        <authorList>
            <consortium name="The Broad Institute Genome Sequencing Platform"/>
            <consortium name="Broad Institute Microbial Sequencing Center"/>
            <person name="Fischbach M."/>
            <person name="Ward D."/>
            <person name="Young S."/>
            <person name="Kodira C.D."/>
            <person name="Zeng Q."/>
            <person name="Koehrsen M."/>
            <person name="Godfrey P."/>
            <person name="Alvarado L."/>
            <person name="Berlin A.M."/>
            <person name="Borenstein D."/>
            <person name="Chen Z."/>
            <person name="Engels R."/>
            <person name="Freedman E."/>
            <person name="Gellesch M."/>
            <person name="Goldberg J."/>
            <person name="Griggs A."/>
            <person name="Gujja S."/>
            <person name="Heiman D.I."/>
            <person name="Hepburn T.A."/>
            <person name="Howarth C."/>
            <person name="Jen D."/>
            <person name="Larson L."/>
            <person name="Lewis B."/>
            <person name="Mehta T."/>
            <person name="Park D."/>
            <person name="Pearson M."/>
            <person name="Roberts A."/>
            <person name="Saif S."/>
            <person name="Shea T.D."/>
            <person name="Shenoy N."/>
            <person name="Sisk P."/>
            <person name="Stolte C."/>
            <person name="Sykes S.N."/>
            <person name="Walk T."/>
            <person name="White J."/>
            <person name="Yandava C."/>
            <person name="Straight P."/>
            <person name="Clardy J."/>
            <person name="Hung D."/>
            <person name="Kolter R."/>
            <person name="Mekalanos J."/>
            <person name="Walker S."/>
            <person name="Walsh C.T."/>
            <person name="Wieland B.L.C."/>
            <person name="Ilzarbe M."/>
            <person name="Galagan J."/>
            <person name="Nusbaum C."/>
            <person name="Birren B."/>
        </authorList>
    </citation>
    <scope>NUCLEOTIDE SEQUENCE [LARGE SCALE GENOMIC DNA]</scope>
    <source>
        <strain evidence="2">ATCC 14672 / DSM 40746 / JCM 4963 / KCTC 9882 / NRRL B-12104 / FH 1290</strain>
    </source>
</reference>
<dbReference type="GO" id="GO:0004658">
    <property type="term" value="F:propionyl-CoA carboxylase activity"/>
    <property type="evidence" value="ECO:0007669"/>
    <property type="project" value="InterPro"/>
</dbReference>
<dbReference type="RefSeq" id="WP_004994460.1">
    <property type="nucleotide sequence ID" value="NZ_DS999642.1"/>
</dbReference>
<dbReference type="AlphaFoldDB" id="D6AAS5"/>
<gene>
    <name evidence="1" type="ORF">SSFG_07845</name>
</gene>